<organism evidence="1 2">
    <name type="scientific">Candidatus Desulfatibia profunda</name>
    <dbReference type="NCBI Taxonomy" id="2841695"/>
    <lineage>
        <taxon>Bacteria</taxon>
        <taxon>Pseudomonadati</taxon>
        <taxon>Thermodesulfobacteriota</taxon>
        <taxon>Desulfobacteria</taxon>
        <taxon>Desulfobacterales</taxon>
        <taxon>Desulfobacterales incertae sedis</taxon>
        <taxon>Candidatus Desulfatibia</taxon>
    </lineage>
</organism>
<dbReference type="Proteomes" id="UP000603434">
    <property type="component" value="Unassembled WGS sequence"/>
</dbReference>
<dbReference type="AlphaFoldDB" id="A0A8J6NUJ3"/>
<accession>A0A8J6NUJ3</accession>
<proteinExistence type="predicted"/>
<evidence type="ECO:0000313" key="1">
    <source>
        <dbReference type="EMBL" id="MBC8360943.1"/>
    </source>
</evidence>
<sequence length="124" mass="14177">MAADDFSLMPTWVYPEEPEYHNIITPSESMKKEYLNISATPTEKFRLVFEGLSDANFKVLRDHVKGRYGGYDSFAWLNAYIPAYVLAFLGLTTENLTGRWVDGSFKATPKANYFDVEITFEKAV</sequence>
<dbReference type="EMBL" id="JACNJH010000113">
    <property type="protein sequence ID" value="MBC8360943.1"/>
    <property type="molecule type" value="Genomic_DNA"/>
</dbReference>
<comment type="caution">
    <text evidence="1">The sequence shown here is derived from an EMBL/GenBank/DDBJ whole genome shotgun (WGS) entry which is preliminary data.</text>
</comment>
<gene>
    <name evidence="1" type="ORF">H8E23_06065</name>
</gene>
<evidence type="ECO:0000313" key="2">
    <source>
        <dbReference type="Proteomes" id="UP000603434"/>
    </source>
</evidence>
<reference evidence="1 2" key="1">
    <citation type="submission" date="2020-08" db="EMBL/GenBank/DDBJ databases">
        <title>Bridging the membrane lipid divide: bacteria of the FCB group superphylum have the potential to synthesize archaeal ether lipids.</title>
        <authorList>
            <person name="Villanueva L."/>
            <person name="Von Meijenfeldt F.A.B."/>
            <person name="Westbye A.B."/>
            <person name="Yadav S."/>
            <person name="Hopmans E.C."/>
            <person name="Dutilh B.E."/>
            <person name="Sinninghe Damste J.S."/>
        </authorList>
    </citation>
    <scope>NUCLEOTIDE SEQUENCE [LARGE SCALE GENOMIC DNA]</scope>
    <source>
        <strain evidence="1">NIOZ-UU30</strain>
    </source>
</reference>
<name>A0A8J6NUJ3_9BACT</name>
<protein>
    <submittedName>
        <fullName evidence="1">Uncharacterized protein</fullName>
    </submittedName>
</protein>